<dbReference type="AlphaFoldDB" id="A0A0E9XPE0"/>
<protein>
    <submittedName>
        <fullName evidence="1">Uncharacterized protein</fullName>
    </submittedName>
</protein>
<proteinExistence type="predicted"/>
<organism evidence="1">
    <name type="scientific">Anguilla anguilla</name>
    <name type="common">European freshwater eel</name>
    <name type="synonym">Muraena anguilla</name>
    <dbReference type="NCBI Taxonomy" id="7936"/>
    <lineage>
        <taxon>Eukaryota</taxon>
        <taxon>Metazoa</taxon>
        <taxon>Chordata</taxon>
        <taxon>Craniata</taxon>
        <taxon>Vertebrata</taxon>
        <taxon>Euteleostomi</taxon>
        <taxon>Actinopterygii</taxon>
        <taxon>Neopterygii</taxon>
        <taxon>Teleostei</taxon>
        <taxon>Anguilliformes</taxon>
        <taxon>Anguillidae</taxon>
        <taxon>Anguilla</taxon>
    </lineage>
</organism>
<reference evidence="1" key="2">
    <citation type="journal article" date="2015" name="Fish Shellfish Immunol.">
        <title>Early steps in the European eel (Anguilla anguilla)-Vibrio vulnificus interaction in the gills: Role of the RtxA13 toxin.</title>
        <authorList>
            <person name="Callol A."/>
            <person name="Pajuelo D."/>
            <person name="Ebbesson L."/>
            <person name="Teles M."/>
            <person name="MacKenzie S."/>
            <person name="Amaro C."/>
        </authorList>
    </citation>
    <scope>NUCLEOTIDE SEQUENCE</scope>
</reference>
<name>A0A0E9XPE0_ANGAN</name>
<dbReference type="EMBL" id="GBXM01003960">
    <property type="protein sequence ID" value="JAI04618.1"/>
    <property type="molecule type" value="Transcribed_RNA"/>
</dbReference>
<evidence type="ECO:0000313" key="1">
    <source>
        <dbReference type="EMBL" id="JAI04618.1"/>
    </source>
</evidence>
<accession>A0A0E9XPE0</accession>
<reference evidence="1" key="1">
    <citation type="submission" date="2014-11" db="EMBL/GenBank/DDBJ databases">
        <authorList>
            <person name="Amaro Gonzalez C."/>
        </authorList>
    </citation>
    <scope>NUCLEOTIDE SEQUENCE</scope>
</reference>
<sequence>MFLFPKRKDMVFLKVGDQTFLQFFARSLSFGNFLKPV</sequence>